<gene>
    <name evidence="1" type="ORF">ACAOBT_LOCUS7759</name>
</gene>
<organism evidence="1 2">
    <name type="scientific">Acanthoscelides obtectus</name>
    <name type="common">Bean weevil</name>
    <name type="synonym">Bruchus obtectus</name>
    <dbReference type="NCBI Taxonomy" id="200917"/>
    <lineage>
        <taxon>Eukaryota</taxon>
        <taxon>Metazoa</taxon>
        <taxon>Ecdysozoa</taxon>
        <taxon>Arthropoda</taxon>
        <taxon>Hexapoda</taxon>
        <taxon>Insecta</taxon>
        <taxon>Pterygota</taxon>
        <taxon>Neoptera</taxon>
        <taxon>Endopterygota</taxon>
        <taxon>Coleoptera</taxon>
        <taxon>Polyphaga</taxon>
        <taxon>Cucujiformia</taxon>
        <taxon>Chrysomeloidea</taxon>
        <taxon>Chrysomelidae</taxon>
        <taxon>Bruchinae</taxon>
        <taxon>Bruchini</taxon>
        <taxon>Acanthoscelides</taxon>
    </lineage>
</organism>
<dbReference type="AlphaFoldDB" id="A0A9P0K5Z2"/>
<name>A0A9P0K5Z2_ACAOB</name>
<sequence length="106" mass="12144">MPWSKNQSAPELYSSCSKSEMELFLQLCGYAWVVVQLESPSILQNQKLFTPRRKKNSPRPEMKNLLRSCAVHGCTTYAVCSKRIANFMIIQSINVIFYSMAGNFTR</sequence>
<accession>A0A9P0K5Z2</accession>
<reference evidence="1" key="1">
    <citation type="submission" date="2022-03" db="EMBL/GenBank/DDBJ databases">
        <authorList>
            <person name="Sayadi A."/>
        </authorList>
    </citation>
    <scope>NUCLEOTIDE SEQUENCE</scope>
</reference>
<comment type="caution">
    <text evidence="1">The sequence shown here is derived from an EMBL/GenBank/DDBJ whole genome shotgun (WGS) entry which is preliminary data.</text>
</comment>
<protein>
    <submittedName>
        <fullName evidence="1">Uncharacterized protein</fullName>
    </submittedName>
</protein>
<dbReference type="Proteomes" id="UP001152888">
    <property type="component" value="Unassembled WGS sequence"/>
</dbReference>
<evidence type="ECO:0000313" key="1">
    <source>
        <dbReference type="EMBL" id="CAH1968277.1"/>
    </source>
</evidence>
<dbReference type="EMBL" id="CAKOFQ010006751">
    <property type="protein sequence ID" value="CAH1968277.1"/>
    <property type="molecule type" value="Genomic_DNA"/>
</dbReference>
<keyword evidence="2" id="KW-1185">Reference proteome</keyword>
<evidence type="ECO:0000313" key="2">
    <source>
        <dbReference type="Proteomes" id="UP001152888"/>
    </source>
</evidence>
<proteinExistence type="predicted"/>